<feature type="transmembrane region" description="Helical" evidence="9">
    <location>
        <begin position="64"/>
        <end position="80"/>
    </location>
</feature>
<sequence length="863" mass="91697">MADPCDLTDAVARQRLAQDGPNEVTVSRPRSVLRLAREVASEPMFLLLAACGSIYLALGDAQEALMLLGFVFIVMGISFVQQRRSERSLEALRDLSSPQALVRRGGAMRRIAARELVVGDMVLLSEGDRVPADMSLLDASNLAIDESLLTGESVPVTKQALASEEAMAADGWTAFSGTLVTQGTGRGRVTATGARSALGRIGASLAGIAAQATPIQRETRGVVKGVAIGGLALAAALAAAYGALRGDWLQGLLAGLTLAMGIIPEELPMVLALFLGLGAWRLVREKVLARSIPAVELLGATTVLCVDKTGTLTANRMSVRQLRSGDARYDALETKGAALQEELHPLLEYAVLASHRRTFDPMESAIAEAAGQWLAGTEHLHSDWTLIDDYPLSPELLAMSRVWRSPDQRAFLIAAKGAPEAIVDLCHMDAGRAGRIAEQVLEMATDGLRVLGVACGTFDADVLPGLQHDFDFRFLGLVGLEDPVRADVPQAIAECRAAGIRVVMMTGDHPATAIAVARQAGLSAEAPVITGVEMASLADEALAARLAATTIFCRVQPDQKLRLVRAFRAQGDVVAMTGDGVNDAPALKAADIGVAMGARGTQVAREAAALVLLNDDFASLVTAIRHGRRVFANLRKAIVFVVAVHVPIVGLSILPVVFGWPLLLMPVHILFLQLIIDPACSVVFEAEPLEESAMKVPPRRPDQRLFDSAVLVRGLWQGGVLLGMLLVTYAGARWMAPLEAGRDDMARTLTFVVLVLSNLGLIQSNRSWERTAWHGNTASNRQFGWIAAGAVAVLCAVLTVPAVGRLFSFVTPSPLLLAAGLGMAVLSMLWFECIKWGLRRKARSNANPGGAVHLPGNSCSGRR</sequence>
<evidence type="ECO:0000256" key="5">
    <source>
        <dbReference type="ARBA" id="ARBA00022840"/>
    </source>
</evidence>
<evidence type="ECO:0000259" key="11">
    <source>
        <dbReference type="Pfam" id="PF00689"/>
    </source>
</evidence>
<dbReference type="Gene3D" id="2.70.150.10">
    <property type="entry name" value="Calcium-transporting ATPase, cytoplasmic transduction domain A"/>
    <property type="match status" value="1"/>
</dbReference>
<dbReference type="InterPro" id="IPR023214">
    <property type="entry name" value="HAD_sf"/>
</dbReference>
<dbReference type="PRINTS" id="PR00119">
    <property type="entry name" value="CATATPASE"/>
</dbReference>
<dbReference type="SUPFAM" id="SSF56784">
    <property type="entry name" value="HAD-like"/>
    <property type="match status" value="1"/>
</dbReference>
<accession>A0A0H2LSB0</accession>
<dbReference type="GO" id="GO:0005391">
    <property type="term" value="F:P-type sodium:potassium-exchanging transporter activity"/>
    <property type="evidence" value="ECO:0007669"/>
    <property type="project" value="TreeGrafter"/>
</dbReference>
<dbReference type="GO" id="GO:0005886">
    <property type="term" value="C:plasma membrane"/>
    <property type="evidence" value="ECO:0007669"/>
    <property type="project" value="TreeGrafter"/>
</dbReference>
<proteinExistence type="inferred from homology"/>
<dbReference type="PANTHER" id="PTHR43294:SF20">
    <property type="entry name" value="P-TYPE ATPASE"/>
    <property type="match status" value="1"/>
</dbReference>
<dbReference type="GO" id="GO:1902600">
    <property type="term" value="P:proton transmembrane transport"/>
    <property type="evidence" value="ECO:0007669"/>
    <property type="project" value="TreeGrafter"/>
</dbReference>
<dbReference type="InterPro" id="IPR023299">
    <property type="entry name" value="ATPase_P-typ_cyto_dom_N"/>
</dbReference>
<feature type="transmembrane region" description="Helical" evidence="9">
    <location>
        <begin position="637"/>
        <end position="658"/>
    </location>
</feature>
<dbReference type="Gene3D" id="3.40.50.1000">
    <property type="entry name" value="HAD superfamily/HAD-like"/>
    <property type="match status" value="1"/>
</dbReference>
<feature type="transmembrane region" description="Helical" evidence="9">
    <location>
        <begin position="705"/>
        <end position="725"/>
    </location>
</feature>
<evidence type="ECO:0000256" key="7">
    <source>
        <dbReference type="ARBA" id="ARBA00022989"/>
    </source>
</evidence>
<feature type="domain" description="P-type ATPase A" evidence="10">
    <location>
        <begin position="95"/>
        <end position="204"/>
    </location>
</feature>
<dbReference type="Pfam" id="PF00122">
    <property type="entry name" value="E1-E2_ATPase"/>
    <property type="match status" value="1"/>
</dbReference>
<keyword evidence="8 9" id="KW-0472">Membrane</keyword>
<dbReference type="SFLD" id="SFLDF00027">
    <property type="entry name" value="p-type_atpase"/>
    <property type="match status" value="1"/>
</dbReference>
<dbReference type="InterPro" id="IPR008250">
    <property type="entry name" value="ATPase_P-typ_transduc_dom_A_sf"/>
</dbReference>
<dbReference type="Pfam" id="PF00702">
    <property type="entry name" value="Hydrolase"/>
    <property type="match status" value="1"/>
</dbReference>
<protein>
    <submittedName>
        <fullName evidence="13">Calcium-transporting ATPase 1</fullName>
        <ecNumber evidence="13">3.6.3.8</ecNumber>
    </submittedName>
</protein>
<keyword evidence="14" id="KW-1185">Reference proteome</keyword>
<dbReference type="GO" id="GO:0036376">
    <property type="term" value="P:sodium ion export across plasma membrane"/>
    <property type="evidence" value="ECO:0007669"/>
    <property type="project" value="TreeGrafter"/>
</dbReference>
<dbReference type="PATRIC" id="fig|34073.19.peg.5809"/>
<dbReference type="RefSeq" id="WP_047786919.1">
    <property type="nucleotide sequence ID" value="NZ_JZWI01000037.1"/>
</dbReference>
<dbReference type="EC" id="3.6.3.8" evidence="13"/>
<feature type="transmembrane region" description="Helical" evidence="9">
    <location>
        <begin position="815"/>
        <end position="834"/>
    </location>
</feature>
<evidence type="ECO:0000256" key="2">
    <source>
        <dbReference type="ARBA" id="ARBA00005675"/>
    </source>
</evidence>
<evidence type="ECO:0000256" key="8">
    <source>
        <dbReference type="ARBA" id="ARBA00023136"/>
    </source>
</evidence>
<evidence type="ECO:0000259" key="10">
    <source>
        <dbReference type="Pfam" id="PF00122"/>
    </source>
</evidence>
<dbReference type="PANTHER" id="PTHR43294">
    <property type="entry name" value="SODIUM/POTASSIUM-TRANSPORTING ATPASE SUBUNIT ALPHA"/>
    <property type="match status" value="1"/>
</dbReference>
<dbReference type="PROSITE" id="PS00154">
    <property type="entry name" value="ATPASE_E1_E2"/>
    <property type="match status" value="1"/>
</dbReference>
<feature type="transmembrane region" description="Helical" evidence="9">
    <location>
        <begin position="664"/>
        <end position="684"/>
    </location>
</feature>
<dbReference type="SUPFAM" id="SSF81653">
    <property type="entry name" value="Calcium ATPase, transduction domain A"/>
    <property type="match status" value="1"/>
</dbReference>
<feature type="transmembrane region" description="Helical" evidence="9">
    <location>
        <begin position="783"/>
        <end position="803"/>
    </location>
</feature>
<dbReference type="Proteomes" id="UP000035170">
    <property type="component" value="Unassembled WGS sequence"/>
</dbReference>
<comment type="caution">
    <text evidence="13">The sequence shown here is derived from an EMBL/GenBank/DDBJ whole genome shotgun (WGS) entry which is preliminary data.</text>
</comment>
<reference evidence="13 14" key="1">
    <citation type="submission" date="2015-03" db="EMBL/GenBank/DDBJ databases">
        <title>Genome sequence of Variovorax paradoxus TBEA6.</title>
        <authorList>
            <person name="Poehlein A."/>
            <person name="Schuldes J."/>
            <person name="Wuebbeler J.H."/>
            <person name="Hiessl S."/>
            <person name="Steinbuechel A."/>
            <person name="Daniel R."/>
        </authorList>
    </citation>
    <scope>NUCLEOTIDE SEQUENCE [LARGE SCALE GENOMIC DNA]</scope>
    <source>
        <strain evidence="13 14">TBEA6</strain>
    </source>
</reference>
<dbReference type="Pfam" id="PF00690">
    <property type="entry name" value="Cation_ATPase_N"/>
    <property type="match status" value="1"/>
</dbReference>
<evidence type="ECO:0000256" key="3">
    <source>
        <dbReference type="ARBA" id="ARBA00022692"/>
    </source>
</evidence>
<evidence type="ECO:0000313" key="13">
    <source>
        <dbReference type="EMBL" id="KLN53183.1"/>
    </source>
</evidence>
<dbReference type="EMBL" id="JZWI01000037">
    <property type="protein sequence ID" value="KLN53183.1"/>
    <property type="molecule type" value="Genomic_DNA"/>
</dbReference>
<dbReference type="InterPro" id="IPR018303">
    <property type="entry name" value="ATPase_P-typ_P_site"/>
</dbReference>
<dbReference type="InterPro" id="IPR036412">
    <property type="entry name" value="HAD-like_sf"/>
</dbReference>
<gene>
    <name evidence="13" type="ORF">VPARA_56640</name>
</gene>
<keyword evidence="5" id="KW-0067">ATP-binding</keyword>
<dbReference type="PRINTS" id="PR00120">
    <property type="entry name" value="HATPASE"/>
</dbReference>
<dbReference type="NCBIfam" id="TIGR01494">
    <property type="entry name" value="ATPase_P-type"/>
    <property type="match status" value="2"/>
</dbReference>
<dbReference type="Gene3D" id="3.40.1110.10">
    <property type="entry name" value="Calcium-transporting ATPase, cytoplasmic domain N"/>
    <property type="match status" value="1"/>
</dbReference>
<dbReference type="InterPro" id="IPR023298">
    <property type="entry name" value="ATPase_P-typ_TM_dom_sf"/>
</dbReference>
<dbReference type="AlphaFoldDB" id="A0A0H2LSB0"/>
<dbReference type="InterPro" id="IPR050510">
    <property type="entry name" value="Cation_transp_ATPase_P-type"/>
</dbReference>
<organism evidence="13 14">
    <name type="scientific">Variovorax paradoxus</name>
    <dbReference type="NCBI Taxonomy" id="34073"/>
    <lineage>
        <taxon>Bacteria</taxon>
        <taxon>Pseudomonadati</taxon>
        <taxon>Pseudomonadota</taxon>
        <taxon>Betaproteobacteria</taxon>
        <taxon>Burkholderiales</taxon>
        <taxon>Comamonadaceae</taxon>
        <taxon>Variovorax</taxon>
    </lineage>
</organism>
<dbReference type="GO" id="GO:0016887">
    <property type="term" value="F:ATP hydrolysis activity"/>
    <property type="evidence" value="ECO:0007669"/>
    <property type="project" value="InterPro"/>
</dbReference>
<name>A0A0H2LSB0_VARPD</name>
<evidence type="ECO:0000256" key="1">
    <source>
        <dbReference type="ARBA" id="ARBA00004141"/>
    </source>
</evidence>
<keyword evidence="7 9" id="KW-1133">Transmembrane helix</keyword>
<keyword evidence="13" id="KW-0378">Hydrolase</keyword>
<keyword evidence="4" id="KW-0547">Nucleotide-binding</keyword>
<dbReference type="SUPFAM" id="SSF81665">
    <property type="entry name" value="Calcium ATPase, transmembrane domain M"/>
    <property type="match status" value="1"/>
</dbReference>
<feature type="domain" description="Cation-transporting P-type ATPase C-terminal" evidence="11">
    <location>
        <begin position="661"/>
        <end position="836"/>
    </location>
</feature>
<dbReference type="SFLD" id="SFLDG00002">
    <property type="entry name" value="C1.7:_P-type_atpase_like"/>
    <property type="match status" value="1"/>
</dbReference>
<dbReference type="SUPFAM" id="SSF81660">
    <property type="entry name" value="Metal cation-transporting ATPase, ATP-binding domain N"/>
    <property type="match status" value="1"/>
</dbReference>
<dbReference type="GO" id="GO:0030007">
    <property type="term" value="P:intracellular potassium ion homeostasis"/>
    <property type="evidence" value="ECO:0007669"/>
    <property type="project" value="TreeGrafter"/>
</dbReference>
<dbReference type="SFLD" id="SFLDS00003">
    <property type="entry name" value="Haloacid_Dehalogenase"/>
    <property type="match status" value="1"/>
</dbReference>
<evidence type="ECO:0000259" key="12">
    <source>
        <dbReference type="Pfam" id="PF00690"/>
    </source>
</evidence>
<feature type="domain" description="Cation-transporting P-type ATPase N-terminal" evidence="12">
    <location>
        <begin position="7"/>
        <end position="52"/>
    </location>
</feature>
<dbReference type="InterPro" id="IPR004014">
    <property type="entry name" value="ATPase_P-typ_cation-transptr_N"/>
</dbReference>
<feature type="transmembrane region" description="Helical" evidence="9">
    <location>
        <begin position="225"/>
        <end position="244"/>
    </location>
</feature>
<comment type="similarity">
    <text evidence="2">Belongs to the cation transport ATPase (P-type) (TC 3.A.3) family. Type IIA subfamily.</text>
</comment>
<feature type="transmembrane region" description="Helical" evidence="9">
    <location>
        <begin position="256"/>
        <end position="280"/>
    </location>
</feature>
<evidence type="ECO:0000256" key="4">
    <source>
        <dbReference type="ARBA" id="ARBA00022741"/>
    </source>
</evidence>
<dbReference type="InterPro" id="IPR059000">
    <property type="entry name" value="ATPase_P-type_domA"/>
</dbReference>
<dbReference type="GO" id="GO:0005524">
    <property type="term" value="F:ATP binding"/>
    <property type="evidence" value="ECO:0007669"/>
    <property type="project" value="UniProtKB-KW"/>
</dbReference>
<keyword evidence="3 9" id="KW-0812">Transmembrane</keyword>
<keyword evidence="6" id="KW-1278">Translocase</keyword>
<dbReference type="Gene3D" id="1.20.1110.10">
    <property type="entry name" value="Calcium-transporting ATPase, transmembrane domain"/>
    <property type="match status" value="2"/>
</dbReference>
<dbReference type="InterPro" id="IPR044492">
    <property type="entry name" value="P_typ_ATPase_HD_dom"/>
</dbReference>
<dbReference type="InterPro" id="IPR001757">
    <property type="entry name" value="P_typ_ATPase"/>
</dbReference>
<comment type="subcellular location">
    <subcellularLocation>
        <location evidence="1">Membrane</location>
        <topology evidence="1">Multi-pass membrane protein</topology>
    </subcellularLocation>
</comment>
<evidence type="ECO:0000313" key="14">
    <source>
        <dbReference type="Proteomes" id="UP000035170"/>
    </source>
</evidence>
<evidence type="ECO:0000256" key="9">
    <source>
        <dbReference type="SAM" id="Phobius"/>
    </source>
</evidence>
<dbReference type="InterPro" id="IPR006068">
    <property type="entry name" value="ATPase_P-typ_cation-transptr_C"/>
</dbReference>
<dbReference type="Pfam" id="PF00689">
    <property type="entry name" value="Cation_ATPase_C"/>
    <property type="match status" value="1"/>
</dbReference>
<dbReference type="GO" id="GO:1990573">
    <property type="term" value="P:potassium ion import across plasma membrane"/>
    <property type="evidence" value="ECO:0007669"/>
    <property type="project" value="TreeGrafter"/>
</dbReference>
<dbReference type="GO" id="GO:0006883">
    <property type="term" value="P:intracellular sodium ion homeostasis"/>
    <property type="evidence" value="ECO:0007669"/>
    <property type="project" value="TreeGrafter"/>
</dbReference>
<feature type="transmembrane region" description="Helical" evidence="9">
    <location>
        <begin position="745"/>
        <end position="762"/>
    </location>
</feature>
<evidence type="ECO:0000256" key="6">
    <source>
        <dbReference type="ARBA" id="ARBA00022967"/>
    </source>
</evidence>